<dbReference type="PANTHER" id="PTHR31283:SF5">
    <property type="entry name" value="EKC_KEOPS COMPLEX SUBUNIT LAGE3"/>
    <property type="match status" value="1"/>
</dbReference>
<dbReference type="InterPro" id="IPR015419">
    <property type="entry name" value="CTAG/Pcc1"/>
</dbReference>
<dbReference type="GO" id="GO:0000408">
    <property type="term" value="C:EKC/KEOPS complex"/>
    <property type="evidence" value="ECO:0007669"/>
    <property type="project" value="TreeGrafter"/>
</dbReference>
<accession>A0A1Y2M8B8</accession>
<dbReference type="OMA" id="VQYRATT"/>
<gene>
    <name evidence="2" type="ORF">B5807_03292</name>
</gene>
<dbReference type="FunCoup" id="A0A1Y2M8B8">
    <property type="interactions" value="67"/>
</dbReference>
<sequence length="131" mass="14412">MKRSYAAMADTTSWKVEDFPCTLQLNIPFPSHHYAITAQRALSVDAELSPLVRRAFHLAGSDKEEEQNILVVDYAASTNRMLRVAVNGFFESVGVVIGVMKDLDVDVVYEPVKESLEGVQGLVVNGQEGRG</sequence>
<evidence type="ECO:0000313" key="3">
    <source>
        <dbReference type="Proteomes" id="UP000193240"/>
    </source>
</evidence>
<dbReference type="PANTHER" id="PTHR31283">
    <property type="entry name" value="EKC/KEOPS COMPLEX SUBUNIT PCC1 FAMILY MEMBER"/>
    <property type="match status" value="1"/>
</dbReference>
<reference evidence="2 3" key="1">
    <citation type="journal article" date="2017" name="Genome Announc.">
        <title>Genome sequence of the saprophytic ascomycete Epicoccum nigrum ICMP 19927 strain isolated from New Zealand.</title>
        <authorList>
            <person name="Fokin M."/>
            <person name="Fleetwood D."/>
            <person name="Weir B.S."/>
            <person name="Villas-Boas S.G."/>
        </authorList>
    </citation>
    <scope>NUCLEOTIDE SEQUENCE [LARGE SCALE GENOMIC DNA]</scope>
    <source>
        <strain evidence="2 3">ICMP 19927</strain>
    </source>
</reference>
<protein>
    <recommendedName>
        <fullName evidence="4">Pcc1-domain-containing protein</fullName>
    </recommendedName>
</protein>
<dbReference type="Pfam" id="PF09341">
    <property type="entry name" value="Pcc1"/>
    <property type="match status" value="1"/>
</dbReference>
<evidence type="ECO:0008006" key="4">
    <source>
        <dbReference type="Google" id="ProtNLM"/>
    </source>
</evidence>
<comment type="similarity">
    <text evidence="1">Belongs to the CTAG/PCC1 family.</text>
</comment>
<dbReference type="InParanoid" id="A0A1Y2M8B8"/>
<dbReference type="Proteomes" id="UP000193240">
    <property type="component" value="Unassembled WGS sequence"/>
</dbReference>
<dbReference type="GO" id="GO:0070525">
    <property type="term" value="P:tRNA threonylcarbamoyladenosine metabolic process"/>
    <property type="evidence" value="ECO:0007669"/>
    <property type="project" value="TreeGrafter"/>
</dbReference>
<keyword evidence="3" id="KW-1185">Reference proteome</keyword>
<dbReference type="EMBL" id="KZ107840">
    <property type="protein sequence ID" value="OSS51448.1"/>
    <property type="molecule type" value="Genomic_DNA"/>
</dbReference>
<organism evidence="2 3">
    <name type="scientific">Epicoccum nigrum</name>
    <name type="common">Soil fungus</name>
    <name type="synonym">Epicoccum purpurascens</name>
    <dbReference type="NCBI Taxonomy" id="105696"/>
    <lineage>
        <taxon>Eukaryota</taxon>
        <taxon>Fungi</taxon>
        <taxon>Dikarya</taxon>
        <taxon>Ascomycota</taxon>
        <taxon>Pezizomycotina</taxon>
        <taxon>Dothideomycetes</taxon>
        <taxon>Pleosporomycetidae</taxon>
        <taxon>Pleosporales</taxon>
        <taxon>Pleosporineae</taxon>
        <taxon>Didymellaceae</taxon>
        <taxon>Epicoccum</taxon>
    </lineage>
</organism>
<evidence type="ECO:0000313" key="2">
    <source>
        <dbReference type="EMBL" id="OSS51448.1"/>
    </source>
</evidence>
<name>A0A1Y2M8B8_EPING</name>
<dbReference type="AlphaFoldDB" id="A0A1Y2M8B8"/>
<proteinExistence type="inferred from homology"/>
<dbReference type="Gene3D" id="3.30.310.50">
    <property type="entry name" value="Alpha-D-phosphohexomutase, C-terminal domain"/>
    <property type="match status" value="1"/>
</dbReference>
<evidence type="ECO:0000256" key="1">
    <source>
        <dbReference type="ARBA" id="ARBA00007073"/>
    </source>
</evidence>